<dbReference type="EMBL" id="LSRL02000192">
    <property type="protein sequence ID" value="TDG42861.1"/>
    <property type="molecule type" value="Genomic_DNA"/>
</dbReference>
<gene>
    <name evidence="1" type="ORF">AWZ03_010714</name>
</gene>
<accession>A0A484B4V5</accession>
<protein>
    <submittedName>
        <fullName evidence="1">Uncharacterized protein</fullName>
    </submittedName>
</protein>
<comment type="caution">
    <text evidence="1">The sequence shown here is derived from an EMBL/GenBank/DDBJ whole genome shotgun (WGS) entry which is preliminary data.</text>
</comment>
<proteinExistence type="predicted"/>
<sequence>MNLEEKYTYKLKMLGRWTLRWRPGVAHIPIAIATYGRARESRGPPSDTGHWPAAEAVAVAVAEAGAAPRTGPLFAVPNAKYVTNVKRFINDNCDQGEGEGEGEGEMWMLRRLIDASHSAGGGANESRPPT</sequence>
<keyword evidence="2" id="KW-1185">Reference proteome</keyword>
<evidence type="ECO:0000313" key="2">
    <source>
        <dbReference type="Proteomes" id="UP000295192"/>
    </source>
</evidence>
<evidence type="ECO:0000313" key="1">
    <source>
        <dbReference type="EMBL" id="TDG42861.1"/>
    </source>
</evidence>
<dbReference type="AlphaFoldDB" id="A0A484B4V5"/>
<reference evidence="1 2" key="1">
    <citation type="journal article" date="2019" name="J. Hered.">
        <title>An Improved Genome Assembly for Drosophila navojoa, the Basal Species in the mojavensis Cluster.</title>
        <authorList>
            <person name="Vanderlinde T."/>
            <person name="Dupim E.G."/>
            <person name="Nazario-Yepiz N.O."/>
            <person name="Carvalho A.B."/>
        </authorList>
    </citation>
    <scope>NUCLEOTIDE SEQUENCE [LARGE SCALE GENOMIC DNA]</scope>
    <source>
        <strain evidence="1">Navoj_Jal97</strain>
        <tissue evidence="1">Whole organism</tissue>
    </source>
</reference>
<dbReference type="Proteomes" id="UP000295192">
    <property type="component" value="Unassembled WGS sequence"/>
</dbReference>
<organism evidence="1 2">
    <name type="scientific">Drosophila navojoa</name>
    <name type="common">Fruit fly</name>
    <dbReference type="NCBI Taxonomy" id="7232"/>
    <lineage>
        <taxon>Eukaryota</taxon>
        <taxon>Metazoa</taxon>
        <taxon>Ecdysozoa</taxon>
        <taxon>Arthropoda</taxon>
        <taxon>Hexapoda</taxon>
        <taxon>Insecta</taxon>
        <taxon>Pterygota</taxon>
        <taxon>Neoptera</taxon>
        <taxon>Endopterygota</taxon>
        <taxon>Diptera</taxon>
        <taxon>Brachycera</taxon>
        <taxon>Muscomorpha</taxon>
        <taxon>Ephydroidea</taxon>
        <taxon>Drosophilidae</taxon>
        <taxon>Drosophila</taxon>
    </lineage>
</organism>
<name>A0A484B4V5_DRONA</name>